<evidence type="ECO:0000313" key="1">
    <source>
        <dbReference type="EMBL" id="PVI01446.1"/>
    </source>
</evidence>
<accession>A0A2V1DTT8</accession>
<proteinExistence type="predicted"/>
<dbReference type="AlphaFoldDB" id="A0A2V1DTT8"/>
<sequence length="156" mass="17224">MALRLAIINGCPSTGRVSCPSSSPPSAPYRASRSFWVKARQVIVWKNQFDSEFWRSCFAPINLGVQSVHCWFAPGHQSSRLLSLISVLSAESSSYVTKQGHTLNDKSRTFVKGISLNAPRQQAVKQAGGLINDIGKAVSWRIAICWIYLGTMMVNH</sequence>
<gene>
    <name evidence="1" type="ORF">DM02DRAFT_345271</name>
</gene>
<dbReference type="EMBL" id="KZ805357">
    <property type="protein sequence ID" value="PVI01446.1"/>
    <property type="molecule type" value="Genomic_DNA"/>
</dbReference>
<reference evidence="1 2" key="1">
    <citation type="journal article" date="2018" name="Sci. Rep.">
        <title>Comparative genomics provides insights into the lifestyle and reveals functional heterogeneity of dark septate endophytic fungi.</title>
        <authorList>
            <person name="Knapp D.G."/>
            <person name="Nemeth J.B."/>
            <person name="Barry K."/>
            <person name="Hainaut M."/>
            <person name="Henrissat B."/>
            <person name="Johnson J."/>
            <person name="Kuo A."/>
            <person name="Lim J.H.P."/>
            <person name="Lipzen A."/>
            <person name="Nolan M."/>
            <person name="Ohm R.A."/>
            <person name="Tamas L."/>
            <person name="Grigoriev I.V."/>
            <person name="Spatafora J.W."/>
            <person name="Nagy L.G."/>
            <person name="Kovacs G.M."/>
        </authorList>
    </citation>
    <scope>NUCLEOTIDE SEQUENCE [LARGE SCALE GENOMIC DNA]</scope>
    <source>
        <strain evidence="1 2">DSE2036</strain>
    </source>
</reference>
<organism evidence="1 2">
    <name type="scientific">Periconia macrospinosa</name>
    <dbReference type="NCBI Taxonomy" id="97972"/>
    <lineage>
        <taxon>Eukaryota</taxon>
        <taxon>Fungi</taxon>
        <taxon>Dikarya</taxon>
        <taxon>Ascomycota</taxon>
        <taxon>Pezizomycotina</taxon>
        <taxon>Dothideomycetes</taxon>
        <taxon>Pleosporomycetidae</taxon>
        <taxon>Pleosporales</taxon>
        <taxon>Massarineae</taxon>
        <taxon>Periconiaceae</taxon>
        <taxon>Periconia</taxon>
    </lineage>
</organism>
<evidence type="ECO:0000313" key="2">
    <source>
        <dbReference type="Proteomes" id="UP000244855"/>
    </source>
</evidence>
<name>A0A2V1DTT8_9PLEO</name>
<dbReference type="Proteomes" id="UP000244855">
    <property type="component" value="Unassembled WGS sequence"/>
</dbReference>
<protein>
    <submittedName>
        <fullName evidence="1">Uncharacterized protein</fullName>
    </submittedName>
</protein>
<keyword evidence="2" id="KW-1185">Reference proteome</keyword>